<dbReference type="EMBL" id="BGPR01000397">
    <property type="protein sequence ID" value="GBM17984.1"/>
    <property type="molecule type" value="Genomic_DNA"/>
</dbReference>
<accession>A0A4Y2DQ80</accession>
<name>A0A4Y2DQ80_ARAVE</name>
<evidence type="ECO:0000313" key="2">
    <source>
        <dbReference type="Proteomes" id="UP000499080"/>
    </source>
</evidence>
<organism evidence="1 2">
    <name type="scientific">Araneus ventricosus</name>
    <name type="common">Orbweaver spider</name>
    <name type="synonym">Epeira ventricosa</name>
    <dbReference type="NCBI Taxonomy" id="182803"/>
    <lineage>
        <taxon>Eukaryota</taxon>
        <taxon>Metazoa</taxon>
        <taxon>Ecdysozoa</taxon>
        <taxon>Arthropoda</taxon>
        <taxon>Chelicerata</taxon>
        <taxon>Arachnida</taxon>
        <taxon>Araneae</taxon>
        <taxon>Araneomorphae</taxon>
        <taxon>Entelegynae</taxon>
        <taxon>Araneoidea</taxon>
        <taxon>Araneidae</taxon>
        <taxon>Araneus</taxon>
    </lineage>
</organism>
<proteinExistence type="predicted"/>
<protein>
    <submittedName>
        <fullName evidence="1">Uncharacterized protein</fullName>
    </submittedName>
</protein>
<keyword evidence="2" id="KW-1185">Reference proteome</keyword>
<gene>
    <name evidence="1" type="ORF">AVEN_238384_1</name>
</gene>
<dbReference type="AlphaFoldDB" id="A0A4Y2DQ80"/>
<comment type="caution">
    <text evidence="1">The sequence shown here is derived from an EMBL/GenBank/DDBJ whole genome shotgun (WGS) entry which is preliminary data.</text>
</comment>
<evidence type="ECO:0000313" key="1">
    <source>
        <dbReference type="EMBL" id="GBM17984.1"/>
    </source>
</evidence>
<reference evidence="1 2" key="1">
    <citation type="journal article" date="2019" name="Sci. Rep.">
        <title>Orb-weaving spider Araneus ventricosus genome elucidates the spidroin gene catalogue.</title>
        <authorList>
            <person name="Kono N."/>
            <person name="Nakamura H."/>
            <person name="Ohtoshi R."/>
            <person name="Moran D.A.P."/>
            <person name="Shinohara A."/>
            <person name="Yoshida Y."/>
            <person name="Fujiwara M."/>
            <person name="Mori M."/>
            <person name="Tomita M."/>
            <person name="Arakawa K."/>
        </authorList>
    </citation>
    <scope>NUCLEOTIDE SEQUENCE [LARGE SCALE GENOMIC DNA]</scope>
</reference>
<sequence length="106" mass="11996">MSLGGRNMKSTKSCFHILSRIDLVLFESNALQIKINHGVKGWVSMAGDLRRRYPFSGNPESTRMRRQLGSGMEGVAPNHFHSESVLLSTVVLWREKQIADEVPRGW</sequence>
<dbReference type="Proteomes" id="UP000499080">
    <property type="component" value="Unassembled WGS sequence"/>
</dbReference>